<evidence type="ECO:0000313" key="3">
    <source>
        <dbReference type="Proteomes" id="UP001497382"/>
    </source>
</evidence>
<dbReference type="EMBL" id="CAXIEN010000481">
    <property type="protein sequence ID" value="CAL1298948.1"/>
    <property type="molecule type" value="Genomic_DNA"/>
</dbReference>
<name>A0AAV2BSC1_9ARAC</name>
<keyword evidence="3" id="KW-1185">Reference proteome</keyword>
<proteinExistence type="predicted"/>
<evidence type="ECO:0008006" key="4">
    <source>
        <dbReference type="Google" id="ProtNLM"/>
    </source>
</evidence>
<dbReference type="Proteomes" id="UP001497382">
    <property type="component" value="Unassembled WGS sequence"/>
</dbReference>
<protein>
    <recommendedName>
        <fullName evidence="4">PiggyBac transposable element-derived protein domain-containing protein</fullName>
    </recommendedName>
</protein>
<accession>A0AAV2BSC1</accession>
<dbReference type="PANTHER" id="PTHR47272:SF2">
    <property type="entry name" value="PIGGYBAC TRANSPOSABLE ELEMENT-DERIVED PROTEIN 3-LIKE"/>
    <property type="match status" value="1"/>
</dbReference>
<dbReference type="PANTHER" id="PTHR47272">
    <property type="entry name" value="DDE_TNP_1_7 DOMAIN-CONTAINING PROTEIN"/>
    <property type="match status" value="1"/>
</dbReference>
<reference evidence="2 3" key="1">
    <citation type="submission" date="2024-04" db="EMBL/GenBank/DDBJ databases">
        <authorList>
            <person name="Rising A."/>
            <person name="Reimegard J."/>
            <person name="Sonavane S."/>
            <person name="Akerstrom W."/>
            <person name="Nylinder S."/>
            <person name="Hedman E."/>
            <person name="Kallberg Y."/>
        </authorList>
    </citation>
    <scope>NUCLEOTIDE SEQUENCE [LARGE SCALE GENOMIC DNA]</scope>
</reference>
<organism evidence="2 3">
    <name type="scientific">Larinioides sclopetarius</name>
    <dbReference type="NCBI Taxonomy" id="280406"/>
    <lineage>
        <taxon>Eukaryota</taxon>
        <taxon>Metazoa</taxon>
        <taxon>Ecdysozoa</taxon>
        <taxon>Arthropoda</taxon>
        <taxon>Chelicerata</taxon>
        <taxon>Arachnida</taxon>
        <taxon>Araneae</taxon>
        <taxon>Araneomorphae</taxon>
        <taxon>Entelegynae</taxon>
        <taxon>Araneoidea</taxon>
        <taxon>Araneidae</taxon>
        <taxon>Larinioides</taxon>
    </lineage>
</organism>
<keyword evidence="1" id="KW-0472">Membrane</keyword>
<sequence length="139" mass="16242">MGGVDILDKMISSYHSQLRNKKWWWNLFSNALNMAVVAGWLHRATHRKDNQLTHLVFRREVTLALLRMGKRKDKPQPGPKVRHISQRKSDGHYLKATSQGRCAVWWNLFSNALNIAVVAGWLHRATHRKDNQLTHLVFR</sequence>
<keyword evidence="1" id="KW-1133">Transmembrane helix</keyword>
<feature type="transmembrane region" description="Helical" evidence="1">
    <location>
        <begin position="23"/>
        <end position="41"/>
    </location>
</feature>
<comment type="caution">
    <text evidence="2">The sequence shown here is derived from an EMBL/GenBank/DDBJ whole genome shotgun (WGS) entry which is preliminary data.</text>
</comment>
<keyword evidence="1" id="KW-0812">Transmembrane</keyword>
<gene>
    <name evidence="2" type="ORF">LARSCL_LOCUS21076</name>
</gene>
<evidence type="ECO:0000313" key="2">
    <source>
        <dbReference type="EMBL" id="CAL1298948.1"/>
    </source>
</evidence>
<dbReference type="AlphaFoldDB" id="A0AAV2BSC1"/>
<evidence type="ECO:0000256" key="1">
    <source>
        <dbReference type="SAM" id="Phobius"/>
    </source>
</evidence>